<name>A0A9K3LZG0_9STRA</name>
<evidence type="ECO:0000256" key="1">
    <source>
        <dbReference type="SAM" id="MobiDB-lite"/>
    </source>
</evidence>
<reference evidence="2" key="1">
    <citation type="journal article" date="2021" name="Sci. Rep.">
        <title>Diploid genomic architecture of Nitzschia inconspicua, an elite biomass production diatom.</title>
        <authorList>
            <person name="Oliver A."/>
            <person name="Podell S."/>
            <person name="Pinowska A."/>
            <person name="Traller J.C."/>
            <person name="Smith S.R."/>
            <person name="McClure R."/>
            <person name="Beliaev A."/>
            <person name="Bohutskyi P."/>
            <person name="Hill E.A."/>
            <person name="Rabines A."/>
            <person name="Zheng H."/>
            <person name="Allen L.Z."/>
            <person name="Kuo A."/>
            <person name="Grigoriev I.V."/>
            <person name="Allen A.E."/>
            <person name="Hazlebeck D."/>
            <person name="Allen E.E."/>
        </authorList>
    </citation>
    <scope>NUCLEOTIDE SEQUENCE</scope>
    <source>
        <strain evidence="2">Hildebrandi</strain>
    </source>
</reference>
<organism evidence="2 3">
    <name type="scientific">Nitzschia inconspicua</name>
    <dbReference type="NCBI Taxonomy" id="303405"/>
    <lineage>
        <taxon>Eukaryota</taxon>
        <taxon>Sar</taxon>
        <taxon>Stramenopiles</taxon>
        <taxon>Ochrophyta</taxon>
        <taxon>Bacillariophyta</taxon>
        <taxon>Bacillariophyceae</taxon>
        <taxon>Bacillariophycidae</taxon>
        <taxon>Bacillariales</taxon>
        <taxon>Bacillariaceae</taxon>
        <taxon>Nitzschia</taxon>
    </lineage>
</organism>
<gene>
    <name evidence="2" type="ORF">IV203_019250</name>
</gene>
<accession>A0A9K3LZG0</accession>
<dbReference type="AlphaFoldDB" id="A0A9K3LZG0"/>
<keyword evidence="3" id="KW-1185">Reference proteome</keyword>
<proteinExistence type="predicted"/>
<reference evidence="2" key="2">
    <citation type="submission" date="2021-04" db="EMBL/GenBank/DDBJ databases">
        <authorList>
            <person name="Podell S."/>
        </authorList>
    </citation>
    <scope>NUCLEOTIDE SEQUENCE</scope>
    <source>
        <strain evidence="2">Hildebrandi</strain>
    </source>
</reference>
<feature type="region of interest" description="Disordered" evidence="1">
    <location>
        <begin position="1"/>
        <end position="23"/>
    </location>
</feature>
<sequence length="86" mass="9878">MPYSDNDEAHGDSTTTAASTSTLALAVEMTEMEPFRDEIIGDDNDDDHEEYEHPYNYNNNVLQTLQSDKRARRSPFCFRLLVLKGY</sequence>
<evidence type="ECO:0000313" key="3">
    <source>
        <dbReference type="Proteomes" id="UP000693970"/>
    </source>
</evidence>
<evidence type="ECO:0000313" key="2">
    <source>
        <dbReference type="EMBL" id="KAG7370680.1"/>
    </source>
</evidence>
<protein>
    <submittedName>
        <fullName evidence="2">Uncharacterized protein</fullName>
    </submittedName>
</protein>
<dbReference type="Proteomes" id="UP000693970">
    <property type="component" value="Unassembled WGS sequence"/>
</dbReference>
<feature type="compositionally biased region" description="Low complexity" evidence="1">
    <location>
        <begin position="13"/>
        <end position="23"/>
    </location>
</feature>
<comment type="caution">
    <text evidence="2">The sequence shown here is derived from an EMBL/GenBank/DDBJ whole genome shotgun (WGS) entry which is preliminary data.</text>
</comment>
<dbReference type="EMBL" id="JAGRRH010000004">
    <property type="protein sequence ID" value="KAG7370680.1"/>
    <property type="molecule type" value="Genomic_DNA"/>
</dbReference>